<name>A0A4Z2HLG4_9TELE</name>
<evidence type="ECO:0000313" key="2">
    <source>
        <dbReference type="Proteomes" id="UP000314294"/>
    </source>
</evidence>
<accession>A0A4Z2HLG4</accession>
<reference evidence="1 2" key="1">
    <citation type="submission" date="2019-03" db="EMBL/GenBank/DDBJ databases">
        <title>First draft genome of Liparis tanakae, snailfish: a comprehensive survey of snailfish specific genes.</title>
        <authorList>
            <person name="Kim W."/>
            <person name="Song I."/>
            <person name="Jeong J.-H."/>
            <person name="Kim D."/>
            <person name="Kim S."/>
            <person name="Ryu S."/>
            <person name="Song J.Y."/>
            <person name="Lee S.K."/>
        </authorList>
    </citation>
    <scope>NUCLEOTIDE SEQUENCE [LARGE SCALE GENOMIC DNA]</scope>
    <source>
        <tissue evidence="1">Muscle</tissue>
    </source>
</reference>
<protein>
    <submittedName>
        <fullName evidence="1">Uncharacterized protein</fullName>
    </submittedName>
</protein>
<keyword evidence="2" id="KW-1185">Reference proteome</keyword>
<sequence>MFLKGRSHHCQGTFLDASLSSSSSTVGVGAGVRLGVERQDGCRGRVAVEDDTAMFLDNPDSPSSLMTLGWSNSFMQAASRRKSSISERVQMATGDETIIYMMKGFIVVIAEYFPCLLTLHRLHSNFESSVLLSQQPLHHRAKLA</sequence>
<evidence type="ECO:0000313" key="1">
    <source>
        <dbReference type="EMBL" id="TNN66587.1"/>
    </source>
</evidence>
<dbReference type="EMBL" id="SRLO01000216">
    <property type="protein sequence ID" value="TNN66587.1"/>
    <property type="molecule type" value="Genomic_DNA"/>
</dbReference>
<proteinExistence type="predicted"/>
<gene>
    <name evidence="1" type="ORF">EYF80_023121</name>
</gene>
<organism evidence="1 2">
    <name type="scientific">Liparis tanakae</name>
    <name type="common">Tanaka's snailfish</name>
    <dbReference type="NCBI Taxonomy" id="230148"/>
    <lineage>
        <taxon>Eukaryota</taxon>
        <taxon>Metazoa</taxon>
        <taxon>Chordata</taxon>
        <taxon>Craniata</taxon>
        <taxon>Vertebrata</taxon>
        <taxon>Euteleostomi</taxon>
        <taxon>Actinopterygii</taxon>
        <taxon>Neopterygii</taxon>
        <taxon>Teleostei</taxon>
        <taxon>Neoteleostei</taxon>
        <taxon>Acanthomorphata</taxon>
        <taxon>Eupercaria</taxon>
        <taxon>Perciformes</taxon>
        <taxon>Cottioidei</taxon>
        <taxon>Cottales</taxon>
        <taxon>Liparidae</taxon>
        <taxon>Liparis</taxon>
    </lineage>
</organism>
<comment type="caution">
    <text evidence="1">The sequence shown here is derived from an EMBL/GenBank/DDBJ whole genome shotgun (WGS) entry which is preliminary data.</text>
</comment>
<dbReference type="AlphaFoldDB" id="A0A4Z2HLG4"/>
<dbReference type="Proteomes" id="UP000314294">
    <property type="component" value="Unassembled WGS sequence"/>
</dbReference>